<name>A0A382VZ79_9ZZZZ</name>
<dbReference type="EMBL" id="UINC01155746">
    <property type="protein sequence ID" value="SVD51779.1"/>
    <property type="molecule type" value="Genomic_DNA"/>
</dbReference>
<sequence>MRKIIIDLIFDTIDKFNNEYSDEIQLEKSSHTALLGQGSKLDSLGLINLIVAVEQNV</sequence>
<evidence type="ECO:0000313" key="1">
    <source>
        <dbReference type="EMBL" id="SVD51779.1"/>
    </source>
</evidence>
<accession>A0A382VZ79</accession>
<dbReference type="AlphaFoldDB" id="A0A382VZ79"/>
<reference evidence="1" key="1">
    <citation type="submission" date="2018-05" db="EMBL/GenBank/DDBJ databases">
        <authorList>
            <person name="Lanie J.A."/>
            <person name="Ng W.-L."/>
            <person name="Kazmierczak K.M."/>
            <person name="Andrzejewski T.M."/>
            <person name="Davidsen T.M."/>
            <person name="Wayne K.J."/>
            <person name="Tettelin H."/>
            <person name="Glass J.I."/>
            <person name="Rusch D."/>
            <person name="Podicherti R."/>
            <person name="Tsui H.-C.T."/>
            <person name="Winkler M.E."/>
        </authorList>
    </citation>
    <scope>NUCLEOTIDE SEQUENCE</scope>
</reference>
<protein>
    <recommendedName>
        <fullName evidence="2">Carrier domain-containing protein</fullName>
    </recommendedName>
</protein>
<proteinExistence type="predicted"/>
<gene>
    <name evidence="1" type="ORF">METZ01_LOCUS404633</name>
</gene>
<feature type="non-terminal residue" evidence="1">
    <location>
        <position position="57"/>
    </location>
</feature>
<organism evidence="1">
    <name type="scientific">marine metagenome</name>
    <dbReference type="NCBI Taxonomy" id="408172"/>
    <lineage>
        <taxon>unclassified sequences</taxon>
        <taxon>metagenomes</taxon>
        <taxon>ecological metagenomes</taxon>
    </lineage>
</organism>
<dbReference type="Gene3D" id="1.10.1200.10">
    <property type="entry name" value="ACP-like"/>
    <property type="match status" value="1"/>
</dbReference>
<evidence type="ECO:0008006" key="2">
    <source>
        <dbReference type="Google" id="ProtNLM"/>
    </source>
</evidence>
<dbReference type="InterPro" id="IPR036736">
    <property type="entry name" value="ACP-like_sf"/>
</dbReference>